<dbReference type="PANTHER" id="PTHR33529">
    <property type="entry name" value="SLR0882 PROTEIN-RELATED"/>
    <property type="match status" value="1"/>
</dbReference>
<evidence type="ECO:0000256" key="8">
    <source>
        <dbReference type="ARBA" id="ARBA00026081"/>
    </source>
</evidence>
<comment type="subunit">
    <text evidence="8">Component of the lipopolysaccharide transport and assembly complex. The LptBFG transporter is composed of two ATP-binding proteins (LptB) and two transmembrane proteins (LptF and LptG).</text>
</comment>
<feature type="transmembrane region" description="Helical" evidence="9">
    <location>
        <begin position="339"/>
        <end position="362"/>
    </location>
</feature>
<reference evidence="10" key="1">
    <citation type="submission" date="2022-07" db="EMBL/GenBank/DDBJ databases">
        <title>Tahibacter sp., a new gammaproteobacterium isolated from the silt sample collected at pig farm.</title>
        <authorList>
            <person name="Chen H."/>
        </authorList>
    </citation>
    <scope>NUCLEOTIDE SEQUENCE</scope>
    <source>
        <strain evidence="10">P2K</strain>
    </source>
</reference>
<keyword evidence="5 9" id="KW-0812">Transmembrane</keyword>
<feature type="transmembrane region" description="Helical" evidence="9">
    <location>
        <begin position="103"/>
        <end position="122"/>
    </location>
</feature>
<dbReference type="EMBL" id="JANFQO010000006">
    <property type="protein sequence ID" value="MCQ4164674.1"/>
    <property type="molecule type" value="Genomic_DNA"/>
</dbReference>
<evidence type="ECO:0000256" key="1">
    <source>
        <dbReference type="ARBA" id="ARBA00002265"/>
    </source>
</evidence>
<dbReference type="RefSeq" id="WP_255913554.1">
    <property type="nucleotide sequence ID" value="NZ_JANFQO010000006.1"/>
</dbReference>
<dbReference type="PANTHER" id="PTHR33529:SF2">
    <property type="entry name" value="LIPOPOLYSACCHARIDE EXPORT SYSTEM PERMEASE PROTEIN LPTG"/>
    <property type="match status" value="1"/>
</dbReference>
<name>A0ABT1QQW8_9GAMM</name>
<comment type="similarity">
    <text evidence="3">Belongs to the LptF/LptG family.</text>
</comment>
<dbReference type="InterPro" id="IPR005495">
    <property type="entry name" value="LptG/LptF_permease"/>
</dbReference>
<evidence type="ECO:0000256" key="2">
    <source>
        <dbReference type="ARBA" id="ARBA00004651"/>
    </source>
</evidence>
<keyword evidence="7 9" id="KW-0472">Membrane</keyword>
<evidence type="ECO:0000256" key="6">
    <source>
        <dbReference type="ARBA" id="ARBA00022989"/>
    </source>
</evidence>
<comment type="subcellular location">
    <subcellularLocation>
        <location evidence="2">Cell membrane</location>
        <topology evidence="2">Multi-pass membrane protein</topology>
    </subcellularLocation>
</comment>
<keyword evidence="11" id="KW-1185">Reference proteome</keyword>
<evidence type="ECO:0000256" key="4">
    <source>
        <dbReference type="ARBA" id="ARBA00022475"/>
    </source>
</evidence>
<feature type="transmembrane region" description="Helical" evidence="9">
    <location>
        <begin position="285"/>
        <end position="303"/>
    </location>
</feature>
<keyword evidence="4" id="KW-1003">Cell membrane</keyword>
<sequence length="366" mass="39976">MNWRIKQVDKLVAYSTLSAVLMTWLLLVGLDAVRAFISEASDIGQGNYGFAAVTLHVLLTLPRRAYEWFSYAALIGSLLGLGTLAGTGELTALRAAGMSKLRICLSAAWSLGLLTALVAAMGETLAPGGEQQAQSLVLQAKSNDIAIGRRAGGIWARDGDTFINAKQGTTRQVDGLREVRLADVRVFEFTPRGQLLSIAIAESALHRAGEWTMEKVRRTEFGEAEAKSTTEASTRWKSGLDPRMLALSIIQPEYLSISDLRRNIRYLKRNQQDAQKFEMAYWGRLFWPFNTLLLVVCALPFAFGALRSGGMGKRIFIGMIVAIGWSFLQRSLVNVGAVYGINLAVATLLPAALLALVAIGYFRRAS</sequence>
<evidence type="ECO:0000313" key="11">
    <source>
        <dbReference type="Proteomes" id="UP001165498"/>
    </source>
</evidence>
<accession>A0ABT1QQW8</accession>
<evidence type="ECO:0000256" key="5">
    <source>
        <dbReference type="ARBA" id="ARBA00022692"/>
    </source>
</evidence>
<feature type="transmembrane region" description="Helical" evidence="9">
    <location>
        <begin position="12"/>
        <end position="30"/>
    </location>
</feature>
<evidence type="ECO:0000256" key="7">
    <source>
        <dbReference type="ARBA" id="ARBA00023136"/>
    </source>
</evidence>
<keyword evidence="6 9" id="KW-1133">Transmembrane helix</keyword>
<comment type="caution">
    <text evidence="10">The sequence shown here is derived from an EMBL/GenBank/DDBJ whole genome shotgun (WGS) entry which is preliminary data.</text>
</comment>
<evidence type="ECO:0000313" key="10">
    <source>
        <dbReference type="EMBL" id="MCQ4164674.1"/>
    </source>
</evidence>
<feature type="transmembrane region" description="Helical" evidence="9">
    <location>
        <begin position="315"/>
        <end position="333"/>
    </location>
</feature>
<organism evidence="10 11">
    <name type="scientific">Tahibacter harae</name>
    <dbReference type="NCBI Taxonomy" id="2963937"/>
    <lineage>
        <taxon>Bacteria</taxon>
        <taxon>Pseudomonadati</taxon>
        <taxon>Pseudomonadota</taxon>
        <taxon>Gammaproteobacteria</taxon>
        <taxon>Lysobacterales</taxon>
        <taxon>Rhodanobacteraceae</taxon>
        <taxon>Tahibacter</taxon>
    </lineage>
</organism>
<feature type="transmembrane region" description="Helical" evidence="9">
    <location>
        <begin position="68"/>
        <end position="91"/>
    </location>
</feature>
<dbReference type="Proteomes" id="UP001165498">
    <property type="component" value="Unassembled WGS sequence"/>
</dbReference>
<evidence type="ECO:0000256" key="9">
    <source>
        <dbReference type="SAM" id="Phobius"/>
    </source>
</evidence>
<dbReference type="InterPro" id="IPR030923">
    <property type="entry name" value="LptG"/>
</dbReference>
<evidence type="ECO:0000256" key="3">
    <source>
        <dbReference type="ARBA" id="ARBA00007725"/>
    </source>
</evidence>
<dbReference type="NCBIfam" id="TIGR04408">
    <property type="entry name" value="LptG_lptG"/>
    <property type="match status" value="1"/>
</dbReference>
<protein>
    <submittedName>
        <fullName evidence="10">LPS export ABC transporter permease LptG</fullName>
    </submittedName>
</protein>
<dbReference type="Pfam" id="PF03739">
    <property type="entry name" value="LptF_LptG"/>
    <property type="match status" value="1"/>
</dbReference>
<comment type="function">
    <text evidence="1">Part of the ABC transporter complex LptBFG involved in the translocation of lipopolysaccharide (LPS) from the inner membrane to the outer membrane.</text>
</comment>
<proteinExistence type="inferred from homology"/>
<gene>
    <name evidence="10" type="primary">lptG</name>
    <name evidence="10" type="ORF">NM961_08115</name>
</gene>